<accession>A0A5B7ITW7</accession>
<name>A0A5B7ITW7_PORTR</name>
<organism evidence="1 2">
    <name type="scientific">Portunus trituberculatus</name>
    <name type="common">Swimming crab</name>
    <name type="synonym">Neptunus trituberculatus</name>
    <dbReference type="NCBI Taxonomy" id="210409"/>
    <lineage>
        <taxon>Eukaryota</taxon>
        <taxon>Metazoa</taxon>
        <taxon>Ecdysozoa</taxon>
        <taxon>Arthropoda</taxon>
        <taxon>Crustacea</taxon>
        <taxon>Multicrustacea</taxon>
        <taxon>Malacostraca</taxon>
        <taxon>Eumalacostraca</taxon>
        <taxon>Eucarida</taxon>
        <taxon>Decapoda</taxon>
        <taxon>Pleocyemata</taxon>
        <taxon>Brachyura</taxon>
        <taxon>Eubrachyura</taxon>
        <taxon>Portunoidea</taxon>
        <taxon>Portunidae</taxon>
        <taxon>Portuninae</taxon>
        <taxon>Portunus</taxon>
    </lineage>
</organism>
<evidence type="ECO:0000313" key="1">
    <source>
        <dbReference type="EMBL" id="MPC88160.1"/>
    </source>
</evidence>
<comment type="caution">
    <text evidence="1">The sequence shown here is derived from an EMBL/GenBank/DDBJ whole genome shotgun (WGS) entry which is preliminary data.</text>
</comment>
<keyword evidence="2" id="KW-1185">Reference proteome</keyword>
<proteinExistence type="predicted"/>
<protein>
    <submittedName>
        <fullName evidence="1">Uncharacterized protein</fullName>
    </submittedName>
</protein>
<dbReference type="Proteomes" id="UP000324222">
    <property type="component" value="Unassembled WGS sequence"/>
</dbReference>
<sequence length="74" mass="8061">MCSTDTTNQMVNSSPAGLVSVTLGDASPGIWRLPTLFSLDSKLLMKFGVIRSTQLLLYSVNATLARQHRHLGRS</sequence>
<dbReference type="AlphaFoldDB" id="A0A5B7ITW7"/>
<dbReference type="EMBL" id="VSRR010076837">
    <property type="protein sequence ID" value="MPC88160.1"/>
    <property type="molecule type" value="Genomic_DNA"/>
</dbReference>
<gene>
    <name evidence="1" type="ORF">E2C01_083054</name>
</gene>
<reference evidence="1 2" key="1">
    <citation type="submission" date="2019-05" db="EMBL/GenBank/DDBJ databases">
        <title>Another draft genome of Portunus trituberculatus and its Hox gene families provides insights of decapod evolution.</title>
        <authorList>
            <person name="Jeong J.-H."/>
            <person name="Song I."/>
            <person name="Kim S."/>
            <person name="Choi T."/>
            <person name="Kim D."/>
            <person name="Ryu S."/>
            <person name="Kim W."/>
        </authorList>
    </citation>
    <scope>NUCLEOTIDE SEQUENCE [LARGE SCALE GENOMIC DNA]</scope>
    <source>
        <tissue evidence="1">Muscle</tissue>
    </source>
</reference>
<evidence type="ECO:0000313" key="2">
    <source>
        <dbReference type="Proteomes" id="UP000324222"/>
    </source>
</evidence>